<keyword evidence="3" id="KW-1185">Reference proteome</keyword>
<keyword evidence="1" id="KW-0812">Transmembrane</keyword>
<dbReference type="Proteomes" id="UP000009319">
    <property type="component" value="Unassembled WGS sequence"/>
</dbReference>
<dbReference type="HOGENOM" id="CLU_112352_0_0_5"/>
<dbReference type="InterPro" id="IPR025833">
    <property type="entry name" value="GDYXXLXY"/>
</dbReference>
<organism evidence="2 3">
    <name type="scientific">Rhizobium mesoamericanum STM3625</name>
    <dbReference type="NCBI Taxonomy" id="1211777"/>
    <lineage>
        <taxon>Bacteria</taxon>
        <taxon>Pseudomonadati</taxon>
        <taxon>Pseudomonadota</taxon>
        <taxon>Alphaproteobacteria</taxon>
        <taxon>Hyphomicrobiales</taxon>
        <taxon>Rhizobiaceae</taxon>
        <taxon>Rhizobium/Agrobacterium group</taxon>
        <taxon>Rhizobium</taxon>
    </lineage>
</organism>
<evidence type="ECO:0000313" key="2">
    <source>
        <dbReference type="EMBL" id="CCM75476.1"/>
    </source>
</evidence>
<accession>K0PG66</accession>
<dbReference type="EMBL" id="CANI01000015">
    <property type="protein sequence ID" value="CCM75476.1"/>
    <property type="molecule type" value="Genomic_DNA"/>
</dbReference>
<dbReference type="STRING" id="1211777.BN77_2629"/>
<keyword evidence="1" id="KW-0472">Membrane</keyword>
<evidence type="ECO:0008006" key="4">
    <source>
        <dbReference type="Google" id="ProtNLM"/>
    </source>
</evidence>
<dbReference type="Pfam" id="PF14345">
    <property type="entry name" value="GDYXXLXY"/>
    <property type="match status" value="1"/>
</dbReference>
<feature type="transmembrane region" description="Helical" evidence="1">
    <location>
        <begin position="12"/>
        <end position="32"/>
    </location>
</feature>
<dbReference type="eggNOG" id="COG4929">
    <property type="taxonomic scope" value="Bacteria"/>
</dbReference>
<keyword evidence="1" id="KW-1133">Transmembrane helix</keyword>
<dbReference type="RefSeq" id="WP_007532239.1">
    <property type="nucleotide sequence ID" value="NZ_HF536772.1"/>
</dbReference>
<dbReference type="AlphaFoldDB" id="K0PG66"/>
<evidence type="ECO:0000256" key="1">
    <source>
        <dbReference type="SAM" id="Phobius"/>
    </source>
</evidence>
<reference evidence="2 3" key="1">
    <citation type="journal article" date="2013" name="Genome Announc.">
        <title>Draft Genome Sequence of Rhizobium mesoamericanum STM3625, a Nitrogen-Fixing Symbiont of Mimosa pudica Isolated in French Guiana (South America).</title>
        <authorList>
            <person name="Moulin L."/>
            <person name="Mornico D."/>
            <person name="Melkonian R."/>
            <person name="Klonowska A."/>
        </authorList>
    </citation>
    <scope>NUCLEOTIDE SEQUENCE [LARGE SCALE GENOMIC DNA]</scope>
    <source>
        <strain evidence="2 3">STM3625</strain>
    </source>
</reference>
<evidence type="ECO:0000313" key="3">
    <source>
        <dbReference type="Proteomes" id="UP000009319"/>
    </source>
</evidence>
<comment type="caution">
    <text evidence="2">The sequence shown here is derived from an EMBL/GenBank/DDBJ whole genome shotgun (WGS) entry which is preliminary data.</text>
</comment>
<proteinExistence type="predicted"/>
<sequence length="195" mass="21251">MSIFTKQNSGRRYVVAAIIVAALQTAILGYVIESRASILRSGADALLKTAPVDPRDFLRGDYVVLNYDISSVPVASIVGGVPQDQGRKSLWVRLKPGEDGFFGIVESSFERLKEEPGTVVVRSRPFYSDGPNSADHIRVEYGIERYYVPEGQGTALEKARQGGDVSIAIRVGSDGTAQIRSLIVDGRPAYDEPLY</sequence>
<protein>
    <recommendedName>
        <fullName evidence="4">Membrane-anchored protein</fullName>
    </recommendedName>
</protein>
<name>K0PG66_9HYPH</name>
<gene>
    <name evidence="2" type="ORF">BN77_2629</name>
</gene>